<reference evidence="7" key="2">
    <citation type="submission" date="2017-05" db="UniProtKB">
        <authorList>
            <consortium name="EnsemblMetazoa"/>
        </authorList>
    </citation>
    <scope>IDENTIFICATION</scope>
</reference>
<name>A0A1X7VNB1_AMPQE</name>
<feature type="compositionally biased region" description="Basic and acidic residues" evidence="5">
    <location>
        <begin position="285"/>
        <end position="295"/>
    </location>
</feature>
<sequence length="329" mass="37994">MAASPPPDGKPSSLLSPLEPDLDYNEEEEEGEENEVKKRCSFSHTHSRLLSEDGELASDEDGEIKEVTPPFGDSCSPRRKFERLSDESLQAGTKQAHNSNICRHFLQGRCLWGDDCRFAHEVPEGEEIGGERSERTRDRDAFHNSPHLSLAPPTLYAVSHKPISIDRIHALYDRVIPSSMYSHMAWATPPSHVKGRAKGLPRPNSREKVEESLGWHRLRTITKGWESEEEEEEEKERRRRGRKRGTDDLRRKLKQERQYTPSSNDSENDDSTDSKLKNRKRIKEKTKEVFDRGDDWFDPWSRKKIKSRENESNSSSSSDEKSSRKLKRK</sequence>
<feature type="region of interest" description="Disordered" evidence="5">
    <location>
        <begin position="225"/>
        <end position="329"/>
    </location>
</feature>
<keyword evidence="2 4" id="KW-0863">Zinc-finger</keyword>
<dbReference type="GO" id="GO:0008270">
    <property type="term" value="F:zinc ion binding"/>
    <property type="evidence" value="ECO:0007669"/>
    <property type="project" value="UniProtKB-KW"/>
</dbReference>
<proteinExistence type="predicted"/>
<evidence type="ECO:0000256" key="4">
    <source>
        <dbReference type="PROSITE-ProRule" id="PRU00723"/>
    </source>
</evidence>
<feature type="region of interest" description="Disordered" evidence="5">
    <location>
        <begin position="126"/>
        <end position="151"/>
    </location>
</feature>
<accession>A0A1X7VNB1</accession>
<dbReference type="Gene3D" id="4.10.1000.10">
    <property type="entry name" value="Zinc finger, CCCH-type"/>
    <property type="match status" value="1"/>
</dbReference>
<dbReference type="PROSITE" id="PS50103">
    <property type="entry name" value="ZF_C3H1"/>
    <property type="match status" value="1"/>
</dbReference>
<dbReference type="InterPro" id="IPR000571">
    <property type="entry name" value="Znf_CCCH"/>
</dbReference>
<organism evidence="7">
    <name type="scientific">Amphimedon queenslandica</name>
    <name type="common">Sponge</name>
    <dbReference type="NCBI Taxonomy" id="400682"/>
    <lineage>
        <taxon>Eukaryota</taxon>
        <taxon>Metazoa</taxon>
        <taxon>Porifera</taxon>
        <taxon>Demospongiae</taxon>
        <taxon>Heteroscleromorpha</taxon>
        <taxon>Haplosclerida</taxon>
        <taxon>Niphatidae</taxon>
        <taxon>Amphimedon</taxon>
    </lineage>
</organism>
<evidence type="ECO:0000256" key="1">
    <source>
        <dbReference type="ARBA" id="ARBA00022723"/>
    </source>
</evidence>
<dbReference type="Pfam" id="PF18044">
    <property type="entry name" value="zf-CCCH_4"/>
    <property type="match status" value="1"/>
</dbReference>
<dbReference type="OrthoDB" id="411372at2759"/>
<dbReference type="Proteomes" id="UP000007879">
    <property type="component" value="Unassembled WGS sequence"/>
</dbReference>
<evidence type="ECO:0000256" key="5">
    <source>
        <dbReference type="SAM" id="MobiDB-lite"/>
    </source>
</evidence>
<feature type="compositionally biased region" description="Basic and acidic residues" evidence="5">
    <location>
        <begin position="204"/>
        <end position="213"/>
    </location>
</feature>
<keyword evidence="1 4" id="KW-0479">Metal-binding</keyword>
<dbReference type="EnsemblMetazoa" id="Aqu2.1.40883_001">
    <property type="protein sequence ID" value="Aqu2.1.40883_001"/>
    <property type="gene ID" value="Aqu2.1.40883"/>
</dbReference>
<keyword evidence="3 4" id="KW-0862">Zinc</keyword>
<feature type="compositionally biased region" description="Acidic residues" evidence="5">
    <location>
        <begin position="20"/>
        <end position="33"/>
    </location>
</feature>
<feature type="region of interest" description="Disordered" evidence="5">
    <location>
        <begin position="189"/>
        <end position="213"/>
    </location>
</feature>
<feature type="compositionally biased region" description="Basic and acidic residues" evidence="5">
    <location>
        <begin position="126"/>
        <end position="142"/>
    </location>
</feature>
<evidence type="ECO:0000256" key="3">
    <source>
        <dbReference type="ARBA" id="ARBA00022833"/>
    </source>
</evidence>
<dbReference type="SUPFAM" id="SSF90229">
    <property type="entry name" value="CCCH zinc finger"/>
    <property type="match status" value="1"/>
</dbReference>
<dbReference type="EnsemblMetazoa" id="XM_020008748.1">
    <property type="protein sequence ID" value="XP_019864307.1"/>
    <property type="gene ID" value="LOC105316587"/>
</dbReference>
<dbReference type="AlphaFoldDB" id="A0A1X7VNB1"/>
<dbReference type="InParanoid" id="A0A1X7VNB1"/>
<feature type="region of interest" description="Disordered" evidence="5">
    <location>
        <begin position="1"/>
        <end position="94"/>
    </location>
</feature>
<dbReference type="SMART" id="SM00356">
    <property type="entry name" value="ZnF_C3H1"/>
    <property type="match status" value="1"/>
</dbReference>
<feature type="zinc finger region" description="C3H1-type" evidence="4">
    <location>
        <begin position="101"/>
        <end position="123"/>
    </location>
</feature>
<evidence type="ECO:0000313" key="8">
    <source>
        <dbReference type="Proteomes" id="UP000007879"/>
    </source>
</evidence>
<evidence type="ECO:0000256" key="2">
    <source>
        <dbReference type="ARBA" id="ARBA00022771"/>
    </source>
</evidence>
<feature type="compositionally biased region" description="Acidic residues" evidence="5">
    <location>
        <begin position="52"/>
        <end position="63"/>
    </location>
</feature>
<evidence type="ECO:0000313" key="7">
    <source>
        <dbReference type="EnsemblMetazoa" id="Aqu2.1.40883_001"/>
    </source>
</evidence>
<gene>
    <name evidence="7" type="primary">105316587</name>
</gene>
<reference evidence="8" key="1">
    <citation type="journal article" date="2010" name="Nature">
        <title>The Amphimedon queenslandica genome and the evolution of animal complexity.</title>
        <authorList>
            <person name="Srivastava M."/>
            <person name="Simakov O."/>
            <person name="Chapman J."/>
            <person name="Fahey B."/>
            <person name="Gauthier M.E."/>
            <person name="Mitros T."/>
            <person name="Richards G.S."/>
            <person name="Conaco C."/>
            <person name="Dacre M."/>
            <person name="Hellsten U."/>
            <person name="Larroux C."/>
            <person name="Putnam N.H."/>
            <person name="Stanke M."/>
            <person name="Adamska M."/>
            <person name="Darling A."/>
            <person name="Degnan S.M."/>
            <person name="Oakley T.H."/>
            <person name="Plachetzki D.C."/>
            <person name="Zhai Y."/>
            <person name="Adamski M."/>
            <person name="Calcino A."/>
            <person name="Cummins S.F."/>
            <person name="Goodstein D.M."/>
            <person name="Harris C."/>
            <person name="Jackson D.J."/>
            <person name="Leys S.P."/>
            <person name="Shu S."/>
            <person name="Woodcroft B.J."/>
            <person name="Vervoort M."/>
            <person name="Kosik K.S."/>
            <person name="Manning G."/>
            <person name="Degnan B.M."/>
            <person name="Rokhsar D.S."/>
        </authorList>
    </citation>
    <scope>NUCLEOTIDE SEQUENCE [LARGE SCALE GENOMIC DNA]</scope>
</reference>
<keyword evidence="8" id="KW-1185">Reference proteome</keyword>
<dbReference type="InterPro" id="IPR036855">
    <property type="entry name" value="Znf_CCCH_sf"/>
</dbReference>
<dbReference type="KEGG" id="aqu:105316587"/>
<dbReference type="InterPro" id="IPR041367">
    <property type="entry name" value="Znf-CCCH_4"/>
</dbReference>
<protein>
    <recommendedName>
        <fullName evidence="6">C3H1-type domain-containing protein</fullName>
    </recommendedName>
</protein>
<feature type="domain" description="C3H1-type" evidence="6">
    <location>
        <begin position="101"/>
        <end position="123"/>
    </location>
</feature>
<evidence type="ECO:0000259" key="6">
    <source>
        <dbReference type="PROSITE" id="PS50103"/>
    </source>
</evidence>